<proteinExistence type="predicted"/>
<name>A0A6P3WNR9_DINQU</name>
<gene>
    <name evidence="3" type="primary">LOC106740669</name>
</gene>
<feature type="chain" id="PRO_5028402330" evidence="1">
    <location>
        <begin position="17"/>
        <end position="198"/>
    </location>
</feature>
<dbReference type="AlphaFoldDB" id="A0A6P3WNR9"/>
<reference evidence="3" key="1">
    <citation type="submission" date="2025-08" db="UniProtKB">
        <authorList>
            <consortium name="RefSeq"/>
        </authorList>
    </citation>
    <scope>IDENTIFICATION</scope>
</reference>
<sequence>MLKLCILAVLLAAVSVAPAPAPGALLAVPAPIVTASSSQYVARNYNTLAAAPLVAAPFAPLAAAAPIAAAPLAYNTHAVAPAAYSAAYSPSILLLERKIHVPRRILEYYRTDYKPDGHTSYNMFKLLCFFAFLALATAAPAPAPAPGAIIGAPLVTSYSAPIVSAPLAYSAYSLPTYSAYSAYSALPYAYKSYAAYIA</sequence>
<dbReference type="RefSeq" id="XP_014467419.1">
    <property type="nucleotide sequence ID" value="XM_014611933.1"/>
</dbReference>
<keyword evidence="2" id="KW-1185">Reference proteome</keyword>
<feature type="signal peptide" evidence="1">
    <location>
        <begin position="1"/>
        <end position="16"/>
    </location>
</feature>
<protein>
    <submittedName>
        <fullName evidence="3">Cuticle protein 19.8-like</fullName>
    </submittedName>
</protein>
<evidence type="ECO:0000313" key="2">
    <source>
        <dbReference type="Proteomes" id="UP000515204"/>
    </source>
</evidence>
<dbReference type="GeneID" id="106740669"/>
<accession>A0A6P3WNR9</accession>
<organism evidence="2 3">
    <name type="scientific">Dinoponera quadriceps</name>
    <name type="common">South American ant</name>
    <dbReference type="NCBI Taxonomy" id="609295"/>
    <lineage>
        <taxon>Eukaryota</taxon>
        <taxon>Metazoa</taxon>
        <taxon>Ecdysozoa</taxon>
        <taxon>Arthropoda</taxon>
        <taxon>Hexapoda</taxon>
        <taxon>Insecta</taxon>
        <taxon>Pterygota</taxon>
        <taxon>Neoptera</taxon>
        <taxon>Endopterygota</taxon>
        <taxon>Hymenoptera</taxon>
        <taxon>Apocrita</taxon>
        <taxon>Aculeata</taxon>
        <taxon>Formicoidea</taxon>
        <taxon>Formicidae</taxon>
        <taxon>Ponerinae</taxon>
        <taxon>Ponerini</taxon>
        <taxon>Dinoponera</taxon>
    </lineage>
</organism>
<evidence type="ECO:0000313" key="3">
    <source>
        <dbReference type="RefSeq" id="XP_014467419.1"/>
    </source>
</evidence>
<dbReference type="Proteomes" id="UP000515204">
    <property type="component" value="Unplaced"/>
</dbReference>
<evidence type="ECO:0000256" key="1">
    <source>
        <dbReference type="SAM" id="SignalP"/>
    </source>
</evidence>
<keyword evidence="1" id="KW-0732">Signal</keyword>
<dbReference type="KEGG" id="dqu:106740669"/>